<dbReference type="EC" id="3.1.3.16" evidence="2"/>
<dbReference type="GO" id="GO:0004722">
    <property type="term" value="F:protein serine/threonine phosphatase activity"/>
    <property type="evidence" value="ECO:0007669"/>
    <property type="project" value="UniProtKB-EC"/>
</dbReference>
<dbReference type="Gene3D" id="3.60.40.10">
    <property type="entry name" value="PPM-type phosphatase domain"/>
    <property type="match status" value="1"/>
</dbReference>
<dbReference type="GO" id="GO:0046872">
    <property type="term" value="F:metal ion binding"/>
    <property type="evidence" value="ECO:0007669"/>
    <property type="project" value="UniProtKB-KW"/>
</dbReference>
<dbReference type="PROSITE" id="PS51746">
    <property type="entry name" value="PPM_2"/>
    <property type="match status" value="1"/>
</dbReference>
<dbReference type="SMART" id="SM00331">
    <property type="entry name" value="PP2C_SIG"/>
    <property type="match status" value="1"/>
</dbReference>
<keyword evidence="4" id="KW-0378">Hydrolase</keyword>
<sequence>MEWVYKSDVGRVRSHNEDSMFIHAPDEELVAVVVADGMGGHKAGDVASQLAAKVMEEQLVQIKAEHTLDELKTFLIESVQLANERILQKSRENASMSGMGTTLVVAIIKGQHLLIGNIGDSRAYLMNDEKCEQLTQDHSFVNELLHMGEITEKEAMAHPQKNVIVRAVGIDDEVKPDVTVHTWAENDYLLVCTDGLTDMVSDEEIHSVIKKEDQMERKADQLIQLALDAGGVDNISLALVKRTGMSSSRTGSAQEAR</sequence>
<dbReference type="FunFam" id="3.60.40.10:FF:000002">
    <property type="entry name" value="Serine/threonine phosphatase stp"/>
    <property type="match status" value="1"/>
</dbReference>
<gene>
    <name evidence="10" type="ORF">B0W44_06945</name>
</gene>
<feature type="domain" description="PPM-type phosphatase" evidence="9">
    <location>
        <begin position="2"/>
        <end position="242"/>
    </location>
</feature>
<evidence type="ECO:0000256" key="6">
    <source>
        <dbReference type="ARBA" id="ARBA00023211"/>
    </source>
</evidence>
<dbReference type="InterPro" id="IPR036457">
    <property type="entry name" value="PPM-type-like_dom_sf"/>
</dbReference>
<dbReference type="Pfam" id="PF13672">
    <property type="entry name" value="PP2C_2"/>
    <property type="match status" value="1"/>
</dbReference>
<reference evidence="10 11" key="1">
    <citation type="journal article" date="2015" name="Int. J. Syst. Evol. Microbiol.">
        <title>Novibacillus thermophilus gen. nov., sp. nov., a Gram-staining-negative and moderately thermophilic member of the family Thermoactinomycetaceae.</title>
        <authorList>
            <person name="Yang G."/>
            <person name="Chen J."/>
            <person name="Zhou S."/>
        </authorList>
    </citation>
    <scope>NUCLEOTIDE SEQUENCE [LARGE SCALE GENOMIC DNA]</scope>
    <source>
        <strain evidence="10 11">SG-1</strain>
    </source>
</reference>
<evidence type="ECO:0000256" key="8">
    <source>
        <dbReference type="ARBA" id="ARBA00048336"/>
    </source>
</evidence>
<dbReference type="InterPro" id="IPR001932">
    <property type="entry name" value="PPM-type_phosphatase-like_dom"/>
</dbReference>
<comment type="catalytic activity">
    <reaction evidence="7">
        <text>O-phospho-L-seryl-[protein] + H2O = L-seryl-[protein] + phosphate</text>
        <dbReference type="Rhea" id="RHEA:20629"/>
        <dbReference type="Rhea" id="RHEA-COMP:9863"/>
        <dbReference type="Rhea" id="RHEA-COMP:11604"/>
        <dbReference type="ChEBI" id="CHEBI:15377"/>
        <dbReference type="ChEBI" id="CHEBI:29999"/>
        <dbReference type="ChEBI" id="CHEBI:43474"/>
        <dbReference type="ChEBI" id="CHEBI:83421"/>
        <dbReference type="EC" id="3.1.3.16"/>
    </reaction>
</comment>
<comment type="cofactor">
    <cofactor evidence="1">
        <name>Mn(2+)</name>
        <dbReference type="ChEBI" id="CHEBI:29035"/>
    </cofactor>
</comment>
<evidence type="ECO:0000313" key="11">
    <source>
        <dbReference type="Proteomes" id="UP000188603"/>
    </source>
</evidence>
<dbReference type="PANTHER" id="PTHR47992">
    <property type="entry name" value="PROTEIN PHOSPHATASE"/>
    <property type="match status" value="1"/>
</dbReference>
<evidence type="ECO:0000256" key="2">
    <source>
        <dbReference type="ARBA" id="ARBA00013081"/>
    </source>
</evidence>
<proteinExistence type="predicted"/>
<dbReference type="Proteomes" id="UP000188603">
    <property type="component" value="Chromosome"/>
</dbReference>
<keyword evidence="11" id="KW-1185">Reference proteome</keyword>
<keyword evidence="5" id="KW-0904">Protein phosphatase</keyword>
<evidence type="ECO:0000256" key="7">
    <source>
        <dbReference type="ARBA" id="ARBA00047761"/>
    </source>
</evidence>
<evidence type="ECO:0000256" key="5">
    <source>
        <dbReference type="ARBA" id="ARBA00022912"/>
    </source>
</evidence>
<organism evidence="10 11">
    <name type="scientific">Novibacillus thermophilus</name>
    <dbReference type="NCBI Taxonomy" id="1471761"/>
    <lineage>
        <taxon>Bacteria</taxon>
        <taxon>Bacillati</taxon>
        <taxon>Bacillota</taxon>
        <taxon>Bacilli</taxon>
        <taxon>Bacillales</taxon>
        <taxon>Thermoactinomycetaceae</taxon>
        <taxon>Novibacillus</taxon>
    </lineage>
</organism>
<dbReference type="AlphaFoldDB" id="A0A1U9KBI5"/>
<dbReference type="STRING" id="1471761.B0W44_06945"/>
<dbReference type="CDD" id="cd00143">
    <property type="entry name" value="PP2Cc"/>
    <property type="match status" value="1"/>
</dbReference>
<dbReference type="SUPFAM" id="SSF81606">
    <property type="entry name" value="PP2C-like"/>
    <property type="match status" value="1"/>
</dbReference>
<comment type="catalytic activity">
    <reaction evidence="8">
        <text>O-phospho-L-threonyl-[protein] + H2O = L-threonyl-[protein] + phosphate</text>
        <dbReference type="Rhea" id="RHEA:47004"/>
        <dbReference type="Rhea" id="RHEA-COMP:11060"/>
        <dbReference type="Rhea" id="RHEA-COMP:11605"/>
        <dbReference type="ChEBI" id="CHEBI:15377"/>
        <dbReference type="ChEBI" id="CHEBI:30013"/>
        <dbReference type="ChEBI" id="CHEBI:43474"/>
        <dbReference type="ChEBI" id="CHEBI:61977"/>
        <dbReference type="EC" id="3.1.3.16"/>
    </reaction>
</comment>
<evidence type="ECO:0000256" key="3">
    <source>
        <dbReference type="ARBA" id="ARBA00022723"/>
    </source>
</evidence>
<protein>
    <recommendedName>
        <fullName evidence="2">protein-serine/threonine phosphatase</fullName>
        <ecNumber evidence="2">3.1.3.16</ecNumber>
    </recommendedName>
</protein>
<dbReference type="InterPro" id="IPR015655">
    <property type="entry name" value="PP2C"/>
</dbReference>
<evidence type="ECO:0000256" key="4">
    <source>
        <dbReference type="ARBA" id="ARBA00022801"/>
    </source>
</evidence>
<dbReference type="KEGG" id="ntr:B0W44_06945"/>
<dbReference type="NCBIfam" id="NF033484">
    <property type="entry name" value="Stp1_PP2C_phos"/>
    <property type="match status" value="1"/>
</dbReference>
<keyword evidence="3" id="KW-0479">Metal-binding</keyword>
<keyword evidence="6" id="KW-0464">Manganese</keyword>
<dbReference type="EMBL" id="CP019699">
    <property type="protein sequence ID" value="AQS57439.1"/>
    <property type="molecule type" value="Genomic_DNA"/>
</dbReference>
<accession>A0A1U9KBI5</accession>
<evidence type="ECO:0000313" key="10">
    <source>
        <dbReference type="EMBL" id="AQS57439.1"/>
    </source>
</evidence>
<name>A0A1U9KBI5_9BACL</name>
<evidence type="ECO:0000259" key="9">
    <source>
        <dbReference type="PROSITE" id="PS51746"/>
    </source>
</evidence>
<dbReference type="SMART" id="SM00332">
    <property type="entry name" value="PP2Cc"/>
    <property type="match status" value="1"/>
</dbReference>
<evidence type="ECO:0000256" key="1">
    <source>
        <dbReference type="ARBA" id="ARBA00001936"/>
    </source>
</evidence>